<proteinExistence type="predicted"/>
<dbReference type="RefSeq" id="WP_188339033.1">
    <property type="nucleotide sequence ID" value="NZ_CP061281.1"/>
</dbReference>
<dbReference type="InterPro" id="IPR049457">
    <property type="entry name" value="Emfourin"/>
</dbReference>
<sequence length="88" mass="9642">MRIHVRRTGGFAGVPRQAEIDTAGHADEHEWRELAAAALAEGRDSPPTGVPDGFSYTITVDGRTVYCADPRLTPEQRRLITRVLKEGA</sequence>
<dbReference type="AlphaFoldDB" id="A0A7H1BC95"/>
<evidence type="ECO:0008006" key="3">
    <source>
        <dbReference type="Google" id="ProtNLM"/>
    </source>
</evidence>
<organism evidence="1 2">
    <name type="scientific">Streptomyces xanthii</name>
    <dbReference type="NCBI Taxonomy" id="2768069"/>
    <lineage>
        <taxon>Bacteria</taxon>
        <taxon>Bacillati</taxon>
        <taxon>Actinomycetota</taxon>
        <taxon>Actinomycetes</taxon>
        <taxon>Kitasatosporales</taxon>
        <taxon>Streptomycetaceae</taxon>
        <taxon>Streptomyces</taxon>
    </lineage>
</organism>
<name>A0A7H1BC95_9ACTN</name>
<dbReference type="EMBL" id="CP061281">
    <property type="protein sequence ID" value="QNS06350.1"/>
    <property type="molecule type" value="Genomic_DNA"/>
</dbReference>
<dbReference type="KEGG" id="sxn:IAG42_24045"/>
<evidence type="ECO:0000313" key="1">
    <source>
        <dbReference type="EMBL" id="QNS06350.1"/>
    </source>
</evidence>
<protein>
    <recommendedName>
        <fullName evidence="3">Metalloprotease</fullName>
    </recommendedName>
</protein>
<gene>
    <name evidence="1" type="ORF">IAG42_24045</name>
</gene>
<evidence type="ECO:0000313" key="2">
    <source>
        <dbReference type="Proteomes" id="UP000516428"/>
    </source>
</evidence>
<reference evidence="1 2" key="1">
    <citation type="submission" date="2020-09" db="EMBL/GenBank/DDBJ databases">
        <title>A novel species.</title>
        <authorList>
            <person name="Gao J."/>
        </authorList>
    </citation>
    <scope>NUCLEOTIDE SEQUENCE [LARGE SCALE GENOMIC DNA]</scope>
    <source>
        <strain evidence="1 2">CRXT-Y-14</strain>
    </source>
</reference>
<dbReference type="Pfam" id="PF20242">
    <property type="entry name" value="Emfourin"/>
    <property type="match status" value="1"/>
</dbReference>
<accession>A0A7H1BC95</accession>
<keyword evidence="2" id="KW-1185">Reference proteome</keyword>
<dbReference type="Proteomes" id="UP000516428">
    <property type="component" value="Chromosome"/>
</dbReference>